<keyword evidence="2" id="KW-1185">Reference proteome</keyword>
<evidence type="ECO:0000313" key="2">
    <source>
        <dbReference type="Proteomes" id="UP001057402"/>
    </source>
</evidence>
<comment type="caution">
    <text evidence="1">The sequence shown here is derived from an EMBL/GenBank/DDBJ whole genome shotgun (WGS) entry which is preliminary data.</text>
</comment>
<protein>
    <submittedName>
        <fullName evidence="1">Uncharacterized protein</fullName>
    </submittedName>
</protein>
<sequence>MGKYLKKSKPKSSAEVSLPPSSSHLLTSGGVCTRAKTLALQRLHHPHPPPPLVSDPDPDLSYLQLRNRRLHKTIVSSKGKERERKAFPEDDPEKGGIYPGDSVATSFGENDPPELDARDRSTRESTPCSSIGGSIAIPMPGSTTRRRTSISSQRIRNDMFRGISTTHELEDFFSAAEEEQRKSFIEKYNFDILNDMPLAGRYEWLEVMP</sequence>
<gene>
    <name evidence="1" type="ORF">MLD38_012401</name>
</gene>
<proteinExistence type="predicted"/>
<organism evidence="1 2">
    <name type="scientific">Melastoma candidum</name>
    <dbReference type="NCBI Taxonomy" id="119954"/>
    <lineage>
        <taxon>Eukaryota</taxon>
        <taxon>Viridiplantae</taxon>
        <taxon>Streptophyta</taxon>
        <taxon>Embryophyta</taxon>
        <taxon>Tracheophyta</taxon>
        <taxon>Spermatophyta</taxon>
        <taxon>Magnoliopsida</taxon>
        <taxon>eudicotyledons</taxon>
        <taxon>Gunneridae</taxon>
        <taxon>Pentapetalae</taxon>
        <taxon>rosids</taxon>
        <taxon>malvids</taxon>
        <taxon>Myrtales</taxon>
        <taxon>Melastomataceae</taxon>
        <taxon>Melastomatoideae</taxon>
        <taxon>Melastomateae</taxon>
        <taxon>Melastoma</taxon>
    </lineage>
</organism>
<dbReference type="EMBL" id="CM042883">
    <property type="protein sequence ID" value="KAI4374398.1"/>
    <property type="molecule type" value="Genomic_DNA"/>
</dbReference>
<name>A0ACB9R686_9MYRT</name>
<dbReference type="Proteomes" id="UP001057402">
    <property type="component" value="Chromosome 4"/>
</dbReference>
<evidence type="ECO:0000313" key="1">
    <source>
        <dbReference type="EMBL" id="KAI4374398.1"/>
    </source>
</evidence>
<reference evidence="2" key="1">
    <citation type="journal article" date="2023" name="Front. Plant Sci.">
        <title>Chromosomal-level genome assembly of Melastoma candidum provides insights into trichome evolution.</title>
        <authorList>
            <person name="Zhong Y."/>
            <person name="Wu W."/>
            <person name="Sun C."/>
            <person name="Zou P."/>
            <person name="Liu Y."/>
            <person name="Dai S."/>
            <person name="Zhou R."/>
        </authorList>
    </citation>
    <scope>NUCLEOTIDE SEQUENCE [LARGE SCALE GENOMIC DNA]</scope>
</reference>
<accession>A0ACB9R686</accession>